<dbReference type="EMBL" id="ASWA01000003">
    <property type="protein sequence ID" value="EOT67168.1"/>
    <property type="molecule type" value="Genomic_DNA"/>
</dbReference>
<proteinExistence type="predicted"/>
<name>R2NTV3_9ENTE</name>
<dbReference type="Proteomes" id="UP000014148">
    <property type="component" value="Unassembled WGS sequence"/>
</dbReference>
<protein>
    <submittedName>
        <fullName evidence="4">Uncharacterized protein</fullName>
    </submittedName>
</protein>
<dbReference type="OrthoDB" id="9801156at2"/>
<dbReference type="PANTHER" id="PTHR43633:SF1">
    <property type="entry name" value="ALCOHOL DEHYDROGENASE YQHD"/>
    <property type="match status" value="1"/>
</dbReference>
<organism evidence="4 6">
    <name type="scientific">Enterococcus malodoratus ATCC 43197</name>
    <dbReference type="NCBI Taxonomy" id="1158601"/>
    <lineage>
        <taxon>Bacteria</taxon>
        <taxon>Bacillati</taxon>
        <taxon>Bacillota</taxon>
        <taxon>Bacilli</taxon>
        <taxon>Lactobacillales</taxon>
        <taxon>Enterococcaceae</taxon>
        <taxon>Enterococcus</taxon>
    </lineage>
</organism>
<dbReference type="GO" id="GO:1990362">
    <property type="term" value="F:butanol dehydrogenase (NAD+) activity"/>
    <property type="evidence" value="ECO:0007669"/>
    <property type="project" value="InterPro"/>
</dbReference>
<dbReference type="Pfam" id="PF25137">
    <property type="entry name" value="ADH_Fe_C"/>
    <property type="match status" value="1"/>
</dbReference>
<evidence type="ECO:0000259" key="2">
    <source>
        <dbReference type="Pfam" id="PF00465"/>
    </source>
</evidence>
<evidence type="ECO:0000313" key="5">
    <source>
        <dbReference type="EMBL" id="EOT67168.1"/>
    </source>
</evidence>
<feature type="domain" description="Alcohol dehydrogenase iron-type/glycerol dehydrogenase GldA" evidence="2">
    <location>
        <begin position="9"/>
        <end position="178"/>
    </location>
</feature>
<keyword evidence="1" id="KW-0560">Oxidoreductase</keyword>
<dbReference type="PANTHER" id="PTHR43633">
    <property type="entry name" value="ALCOHOL DEHYDROGENASE YQHD"/>
    <property type="match status" value="1"/>
</dbReference>
<dbReference type="Proteomes" id="UP000013783">
    <property type="component" value="Unassembled WGS sequence"/>
</dbReference>
<dbReference type="Gene3D" id="1.20.1090.10">
    <property type="entry name" value="Dehydroquinate synthase-like - alpha domain"/>
    <property type="match status" value="1"/>
</dbReference>
<dbReference type="EMBL" id="AJAK01000022">
    <property type="protein sequence ID" value="EOH74438.1"/>
    <property type="molecule type" value="Genomic_DNA"/>
</dbReference>
<dbReference type="STRING" id="71451.RV07_GL003691"/>
<dbReference type="RefSeq" id="WP_010742300.1">
    <property type="nucleotide sequence ID" value="NZ_KB946251.1"/>
</dbReference>
<dbReference type="eggNOG" id="COG1979">
    <property type="taxonomic scope" value="Bacteria"/>
</dbReference>
<sequence length="392" mass="42660">MNQTQFYAPTRVIFGADTEKQIGDIIANYGYKKVLIHYGGQSALRSGLIDHVKQSLISKKIDFVELGGVVPNPVLSLVYQGITLAKTEKVDFILAIGGGSVIDSAKAIGYGAANEQDVWDYYSTSALPQACLPIGTILTIAAAGSEMSNSSVITNEAGNLKRGCGSDLSRPLFSIMDPVLTLTLPDYQTAAGCVDIMMHTMERYFNHGDNLELTDAISESLLRVVKKNALLLAKEPQNLAARGEVMWASSLSHNGLTGFGTDGGDFATHKIEHELSGMFDVTHGAGLAVVWPNWARYVFKERLERFVQFAVNVMDVEPCADAEETALKGIHAMENFYHALKMPTNLKELGLNPTEAELQEMAEKCDYRPDGTIGIVKKLAVSDVYAILKCSR</sequence>
<reference evidence="4 6" key="1">
    <citation type="submission" date="2013-02" db="EMBL/GenBank/DDBJ databases">
        <title>The Genome Sequence of Enterococcus malodoratus ATCC_43197.</title>
        <authorList>
            <consortium name="The Broad Institute Genome Sequencing Platform"/>
            <consortium name="The Broad Institute Genome Sequencing Center for Infectious Disease"/>
            <person name="Earl A.M."/>
            <person name="Gilmore M.S."/>
            <person name="Lebreton F."/>
            <person name="Walker B."/>
            <person name="Young S.K."/>
            <person name="Zeng Q."/>
            <person name="Gargeya S."/>
            <person name="Fitzgerald M."/>
            <person name="Haas B."/>
            <person name="Abouelleil A."/>
            <person name="Alvarado L."/>
            <person name="Arachchi H.M."/>
            <person name="Berlin A.M."/>
            <person name="Chapman S.B."/>
            <person name="Dewar J."/>
            <person name="Goldberg J."/>
            <person name="Griggs A."/>
            <person name="Gujja S."/>
            <person name="Hansen M."/>
            <person name="Howarth C."/>
            <person name="Imamovic A."/>
            <person name="Larimer J."/>
            <person name="McCowan C."/>
            <person name="Murphy C."/>
            <person name="Neiman D."/>
            <person name="Pearson M."/>
            <person name="Priest M."/>
            <person name="Roberts A."/>
            <person name="Saif S."/>
            <person name="Shea T."/>
            <person name="Sisk P."/>
            <person name="Sykes S."/>
            <person name="Wortman J."/>
            <person name="Nusbaum C."/>
            <person name="Birren B."/>
        </authorList>
    </citation>
    <scope>NUCLEOTIDE SEQUENCE [LARGE SCALE GENOMIC DNA]</scope>
    <source>
        <strain evidence="4 6">ATCC 43197</strain>
    </source>
</reference>
<evidence type="ECO:0000313" key="7">
    <source>
        <dbReference type="Proteomes" id="UP000014148"/>
    </source>
</evidence>
<dbReference type="PATRIC" id="fig|1158601.3.peg.3481"/>
<dbReference type="Pfam" id="PF00465">
    <property type="entry name" value="Fe-ADH"/>
    <property type="match status" value="1"/>
</dbReference>
<dbReference type="InterPro" id="IPR001670">
    <property type="entry name" value="ADH_Fe/GldA"/>
</dbReference>
<feature type="domain" description="Fe-containing alcohol dehydrogenase-like C-terminal" evidence="3">
    <location>
        <begin position="189"/>
        <end position="389"/>
    </location>
</feature>
<dbReference type="InterPro" id="IPR056798">
    <property type="entry name" value="ADH_Fe_C"/>
</dbReference>
<dbReference type="GO" id="GO:0046872">
    <property type="term" value="F:metal ion binding"/>
    <property type="evidence" value="ECO:0007669"/>
    <property type="project" value="InterPro"/>
</dbReference>
<evidence type="ECO:0000256" key="1">
    <source>
        <dbReference type="ARBA" id="ARBA00023002"/>
    </source>
</evidence>
<dbReference type="GO" id="GO:0005829">
    <property type="term" value="C:cytosol"/>
    <property type="evidence" value="ECO:0007669"/>
    <property type="project" value="TreeGrafter"/>
</dbReference>
<reference evidence="5 7" key="2">
    <citation type="submission" date="2013-03" db="EMBL/GenBank/DDBJ databases">
        <title>The Genome Sequence of Enterococcus malodoratus ATCC_43197 (PacBio/Illumina hybrid assembly).</title>
        <authorList>
            <consortium name="The Broad Institute Genomics Platform"/>
            <consortium name="The Broad Institute Genome Sequencing Center for Infectious Disease"/>
            <person name="Earl A."/>
            <person name="Russ C."/>
            <person name="Gilmore M."/>
            <person name="Surin D."/>
            <person name="Walker B."/>
            <person name="Young S."/>
            <person name="Zeng Q."/>
            <person name="Gargeya S."/>
            <person name="Fitzgerald M."/>
            <person name="Haas B."/>
            <person name="Abouelleil A."/>
            <person name="Allen A.W."/>
            <person name="Alvarado L."/>
            <person name="Arachchi H.M."/>
            <person name="Berlin A.M."/>
            <person name="Chapman S.B."/>
            <person name="Gainer-Dewar J."/>
            <person name="Goldberg J."/>
            <person name="Griggs A."/>
            <person name="Gujja S."/>
            <person name="Hansen M."/>
            <person name="Howarth C."/>
            <person name="Imamovic A."/>
            <person name="Ireland A."/>
            <person name="Larimer J."/>
            <person name="McCowan C."/>
            <person name="Murphy C."/>
            <person name="Pearson M."/>
            <person name="Poon T.W."/>
            <person name="Priest M."/>
            <person name="Roberts A."/>
            <person name="Saif S."/>
            <person name="Shea T."/>
            <person name="Sisk P."/>
            <person name="Sykes S."/>
            <person name="Wortman J."/>
            <person name="Nusbaum C."/>
            <person name="Birren B."/>
        </authorList>
    </citation>
    <scope>NUCLEOTIDE SEQUENCE [LARGE SCALE GENOMIC DNA]</scope>
    <source>
        <strain evidence="5 7">ATCC 43197</strain>
    </source>
</reference>
<dbReference type="PROSITE" id="PS00913">
    <property type="entry name" value="ADH_IRON_1"/>
    <property type="match status" value="1"/>
</dbReference>
<dbReference type="GO" id="GO:0008106">
    <property type="term" value="F:alcohol dehydrogenase (NADP+) activity"/>
    <property type="evidence" value="ECO:0007669"/>
    <property type="project" value="TreeGrafter"/>
</dbReference>
<dbReference type="InterPro" id="IPR044731">
    <property type="entry name" value="BDH-like"/>
</dbReference>
<evidence type="ECO:0000313" key="6">
    <source>
        <dbReference type="Proteomes" id="UP000013783"/>
    </source>
</evidence>
<dbReference type="SUPFAM" id="SSF56796">
    <property type="entry name" value="Dehydroquinate synthase-like"/>
    <property type="match status" value="1"/>
</dbReference>
<keyword evidence="7" id="KW-1185">Reference proteome</keyword>
<dbReference type="Gene3D" id="3.40.50.1970">
    <property type="match status" value="1"/>
</dbReference>
<dbReference type="AlphaFoldDB" id="R2NTV3"/>
<comment type="caution">
    <text evidence="4">The sequence shown here is derived from an EMBL/GenBank/DDBJ whole genome shotgun (WGS) entry which is preliminary data.</text>
</comment>
<gene>
    <name evidence="5" type="ORF">I585_02689</name>
    <name evidence="4" type="ORF">UAI_03507</name>
</gene>
<evidence type="ECO:0000259" key="3">
    <source>
        <dbReference type="Pfam" id="PF25137"/>
    </source>
</evidence>
<dbReference type="InterPro" id="IPR018211">
    <property type="entry name" value="ADH_Fe_CS"/>
</dbReference>
<accession>R2NTV3</accession>
<evidence type="ECO:0000313" key="4">
    <source>
        <dbReference type="EMBL" id="EOH74438.1"/>
    </source>
</evidence>
<dbReference type="CDD" id="cd08187">
    <property type="entry name" value="BDH"/>
    <property type="match status" value="1"/>
</dbReference>
<dbReference type="FunFam" id="3.40.50.1970:FF:000003">
    <property type="entry name" value="Alcohol dehydrogenase, iron-containing"/>
    <property type="match status" value="1"/>
</dbReference>
<dbReference type="GO" id="GO:1990002">
    <property type="term" value="F:methylglyoxal reductase (NADPH) (acetol producing) activity"/>
    <property type="evidence" value="ECO:0007669"/>
    <property type="project" value="TreeGrafter"/>
</dbReference>